<evidence type="ECO:0008006" key="3">
    <source>
        <dbReference type="Google" id="ProtNLM"/>
    </source>
</evidence>
<dbReference type="Proteomes" id="UP000663090">
    <property type="component" value="Chromosome"/>
</dbReference>
<evidence type="ECO:0000313" key="2">
    <source>
        <dbReference type="Proteomes" id="UP000663090"/>
    </source>
</evidence>
<organism evidence="1 2">
    <name type="scientific">Myxococcus landrumensis</name>
    <dbReference type="NCBI Taxonomy" id="2813577"/>
    <lineage>
        <taxon>Bacteria</taxon>
        <taxon>Pseudomonadati</taxon>
        <taxon>Myxococcota</taxon>
        <taxon>Myxococcia</taxon>
        <taxon>Myxococcales</taxon>
        <taxon>Cystobacterineae</taxon>
        <taxon>Myxococcaceae</taxon>
        <taxon>Myxococcus</taxon>
    </lineage>
</organism>
<protein>
    <recommendedName>
        <fullName evidence="3">Peptidase C58 YopT-type domain-containing protein</fullName>
    </recommendedName>
</protein>
<reference evidence="1 2" key="1">
    <citation type="submission" date="2021-02" db="EMBL/GenBank/DDBJ databases">
        <title>De Novo genome assembly of isolated myxobacteria.</title>
        <authorList>
            <person name="Stevens D.C."/>
        </authorList>
    </citation>
    <scope>NUCLEOTIDE SEQUENCE [LARGE SCALE GENOMIC DNA]</scope>
    <source>
        <strain evidence="1 2">SCHIC003</strain>
    </source>
</reference>
<proteinExistence type="predicted"/>
<sequence length="264" mass="28617">MGEMAGCQHEDVDLLQHIAQGSSPDISQHSDGICRALTERWITICSTESDPEAASEKFGKAINQELPALLGRQLGPIREIKELRSQQSQLTAEVKGHHEVFKGKIAFAENLSSLTPEQAEVIQKASDAFKAATQPLVEKGARLVAQSEALKQFAPHLECTPLATSAPLRNIEAELGKHLIQGENMVDGMYMIGLESRSGAGHALGIQIDSEEGVLKLMDPNTGEFQCGHPEDLVNLLIVHINKMGYMGSYSSFSMDRYAPPASA</sequence>
<gene>
    <name evidence="1" type="ORF">JY572_30405</name>
</gene>
<name>A0ABX7N1P8_9BACT</name>
<dbReference type="RefSeq" id="WP_206714363.1">
    <property type="nucleotide sequence ID" value="NZ_CP071091.1"/>
</dbReference>
<dbReference type="EMBL" id="CP071091">
    <property type="protein sequence ID" value="QSQ12642.1"/>
    <property type="molecule type" value="Genomic_DNA"/>
</dbReference>
<evidence type="ECO:0000313" key="1">
    <source>
        <dbReference type="EMBL" id="QSQ12642.1"/>
    </source>
</evidence>
<keyword evidence="2" id="KW-1185">Reference proteome</keyword>
<accession>A0ABX7N1P8</accession>
<dbReference type="Gene3D" id="3.90.70.20">
    <property type="match status" value="1"/>
</dbReference>